<protein>
    <submittedName>
        <fullName evidence="1">Uncharacterized protein</fullName>
    </submittedName>
</protein>
<dbReference type="EMBL" id="CM037154">
    <property type="protein sequence ID" value="KAH7859528.1"/>
    <property type="molecule type" value="Genomic_DNA"/>
</dbReference>
<evidence type="ECO:0000313" key="2">
    <source>
        <dbReference type="Proteomes" id="UP000828048"/>
    </source>
</evidence>
<accession>A0ACB7Z0Z3</accession>
<keyword evidence="2" id="KW-1185">Reference proteome</keyword>
<sequence length="1288" mass="141235">MLSSENPRPSSDVSDPPSTSLPCEISKLNSGGGDERASHDKVPVQEDGVDLLKSGFDYDNNPLPKFSIRDYVFSARSKDINTNWPFSQKNLQLCLKHGVKDLLPPFQPLESVGYRCIEQSTAETSLINKQNITDLDGKPSFSSMASDHFLSASSDNPGSCSQNLAVDIVDIGLEGSEGVKRDNQVQLTTNSQSHCETDSIPADKSQSKNQTQIKKCRLVVKVGSGVADPSSNGDHVIKSVAVSETMASNVCPVCRTFTSYSNTTLNAHIDQCLSPESNMGWPPNSRVIKHRIKSRKMRLMTDIYATAPYCTLEELDRRNGTNWALNTSFPTQENVDCVEEEKERVALVNLKEKGDEGAVYIDANGTKVRILSKFNDASSSVPAREGDLRTQKILKGGSGSKLVSKYKKRHHAQKHLKLPLQSKQFCSSKPRRTPEVRRDGERNVGLVENCMKVGSLPQPLKAQEQIKPDESGTMMKWACSKRTVLFKKRNLKEGLQHLGRNFSQEFPAESDQPSLGDSYTERSVRKTPNLYESPLSSPENRKRMRDLSFKTPFRESNEEPRAMRKDGFTPFVSQTERFLESPQRGAKQLRLDSTSGDASCKGLANNGERYVPLLGKEPVEMNANLHSNPSRNHHVFSSKAPKFSSLKKHVLSAGQSVVPISKCKAKKKFPCNKKSGMRCSAESIKEVMALPSKVVDKHDSKQKYYENQSQIPGKASVGRNGVLKLRKKRGALGISQNAESRPLKSAVECHSHEIGNDLDSSARVCCDYADTFGDKVISPSLGVDLGGNGMSLSRSLAPDFQKLGSPSMGDEQEMFCLDKAGDNMVAENTDVGDGGMDSKDGLGNYFSGVDPIPIPGPPGSFLPSPRDMGSEDLQGNSSITTSRVHSSEDHHDLVDRDSSDSPISVTSTISNSTVPRPDSKSSENLFTKDEIGLGISVARRCDASAENSTVPVPQAATIQSGRANLHDEGFTGFRNDQPCCCSRKEGMSQGVSLNYQESQLLRRRTMASVPMGKQPSFDSNRRPNGLNSMPEMISIDNFHVTKSAVVPVSVQVSSDSALNSPAFGDCDSASPSPSASNSVLRLMGKNLMVVNKDEHVSQHFKPVPSDHPSQHFQKLSGFSSGNNQSEGFPSFYRMVHQHPNTGFGSYATSKTPQESSSPLASSGAFFSKNVGGYNFPHDQYRSWNRNADNTTNSMKEIILIDETPPRRKAGSAADIAQFSENIMENRVSSAGIPIQMAANYNSRYMNPFYSYQPQGYSPDSESKPHMTQTASFQIPPHRSSLYYSPSFS</sequence>
<evidence type="ECO:0000313" key="1">
    <source>
        <dbReference type="EMBL" id="KAH7859528.1"/>
    </source>
</evidence>
<reference evidence="1 2" key="1">
    <citation type="journal article" date="2021" name="Hortic Res">
        <title>High-quality reference genome and annotation aids understanding of berry development for evergreen blueberry (Vaccinium darrowii).</title>
        <authorList>
            <person name="Yu J."/>
            <person name="Hulse-Kemp A.M."/>
            <person name="Babiker E."/>
            <person name="Staton M."/>
        </authorList>
    </citation>
    <scope>NUCLEOTIDE SEQUENCE [LARGE SCALE GENOMIC DNA]</scope>
    <source>
        <strain evidence="2">cv. NJ 8807/NJ 8810</strain>
        <tissue evidence="1">Young leaf</tissue>
    </source>
</reference>
<proteinExistence type="predicted"/>
<organism evidence="1 2">
    <name type="scientific">Vaccinium darrowii</name>
    <dbReference type="NCBI Taxonomy" id="229202"/>
    <lineage>
        <taxon>Eukaryota</taxon>
        <taxon>Viridiplantae</taxon>
        <taxon>Streptophyta</taxon>
        <taxon>Embryophyta</taxon>
        <taxon>Tracheophyta</taxon>
        <taxon>Spermatophyta</taxon>
        <taxon>Magnoliopsida</taxon>
        <taxon>eudicotyledons</taxon>
        <taxon>Gunneridae</taxon>
        <taxon>Pentapetalae</taxon>
        <taxon>asterids</taxon>
        <taxon>Ericales</taxon>
        <taxon>Ericaceae</taxon>
        <taxon>Vaccinioideae</taxon>
        <taxon>Vaccinieae</taxon>
        <taxon>Vaccinium</taxon>
    </lineage>
</organism>
<gene>
    <name evidence="1" type="ORF">Vadar_002208</name>
</gene>
<comment type="caution">
    <text evidence="1">The sequence shown here is derived from an EMBL/GenBank/DDBJ whole genome shotgun (WGS) entry which is preliminary data.</text>
</comment>
<dbReference type="Proteomes" id="UP000828048">
    <property type="component" value="Chromosome 4"/>
</dbReference>
<name>A0ACB7Z0Z3_9ERIC</name>